<evidence type="ECO:0000256" key="2">
    <source>
        <dbReference type="RuleBase" id="RU004241"/>
    </source>
</evidence>
<dbReference type="Gene3D" id="1.10.520.10">
    <property type="match status" value="1"/>
</dbReference>
<evidence type="ECO:0000313" key="4">
    <source>
        <dbReference type="EMBL" id="GFH54879.1"/>
    </source>
</evidence>
<comment type="caution">
    <text evidence="4">The sequence shown here is derived from an EMBL/GenBank/DDBJ whole genome shotgun (WGS) entry which is preliminary data.</text>
</comment>
<dbReference type="GO" id="GO:0034599">
    <property type="term" value="P:cellular response to oxidative stress"/>
    <property type="evidence" value="ECO:0007669"/>
    <property type="project" value="InterPro"/>
</dbReference>
<reference evidence="4 5" key="1">
    <citation type="journal article" date="2021" name="Sci. Rep.">
        <title>The genome of the diatom Chaetoceros tenuissimus carries an ancient integrated fragment of an extant virus.</title>
        <authorList>
            <person name="Hongo Y."/>
            <person name="Kimura K."/>
            <person name="Takaki Y."/>
            <person name="Yoshida Y."/>
            <person name="Baba S."/>
            <person name="Kobayashi G."/>
            <person name="Nagasaki K."/>
            <person name="Hano T."/>
            <person name="Tomaru Y."/>
        </authorList>
    </citation>
    <scope>NUCLEOTIDE SEQUENCE [LARGE SCALE GENOMIC DNA]</scope>
    <source>
        <strain evidence="4 5">NIES-3715</strain>
    </source>
</reference>
<keyword evidence="5" id="KW-1185">Reference proteome</keyword>
<dbReference type="GO" id="GO:0004601">
    <property type="term" value="F:peroxidase activity"/>
    <property type="evidence" value="ECO:0007669"/>
    <property type="project" value="InterPro"/>
</dbReference>
<proteinExistence type="inferred from homology"/>
<dbReference type="CDD" id="cd00314">
    <property type="entry name" value="plant_peroxidase_like"/>
    <property type="match status" value="1"/>
</dbReference>
<dbReference type="InterPro" id="IPR044831">
    <property type="entry name" value="Ccp1-like"/>
</dbReference>
<evidence type="ECO:0000256" key="1">
    <source>
        <dbReference type="ARBA" id="ARBA00023002"/>
    </source>
</evidence>
<dbReference type="GO" id="GO:0042744">
    <property type="term" value="P:hydrogen peroxide catabolic process"/>
    <property type="evidence" value="ECO:0007669"/>
    <property type="project" value="TreeGrafter"/>
</dbReference>
<dbReference type="PANTHER" id="PTHR31356:SF66">
    <property type="entry name" value="CATALASE-PEROXIDASE"/>
    <property type="match status" value="1"/>
</dbReference>
<dbReference type="SUPFAM" id="SSF48113">
    <property type="entry name" value="Heme-dependent peroxidases"/>
    <property type="match status" value="1"/>
</dbReference>
<dbReference type="PRINTS" id="PR00458">
    <property type="entry name" value="PEROXIDASE"/>
</dbReference>
<dbReference type="PANTHER" id="PTHR31356">
    <property type="entry name" value="THYLAKOID LUMENAL 29 KDA PROTEIN, CHLOROPLASTIC-RELATED"/>
    <property type="match status" value="1"/>
</dbReference>
<sequence>MIQGCVAEHDDGISPEAKVLLMYLMGNNFDASISLSVLKQLTNHGCYAWAPTENEEIISRYNVKRKLKIARALHTLLFFILSHLCCGVKIKGLRPDSTTICNPGDQKFSAKIVLKADDISQGLDVTDVQFQFNLDTPWESIENLVFEPSTKNAGDLIAKATITKSVSENLEWRVRAILSNGFEEITGWQSLNVKNTGPIAPTTSAPVPAPVPTTNAPVPAPTTSAPVLAPTTSAPVVAPTLDGPPIDALIADIRAIISSFGIPLRAKFVRLGFHDCVGGCDGCVDLSNPDNNGLELPIDQLAPIVEKYTGTGITRADVWAIAAMVGANDSQAQNNAAQDYEVAWYGRPTCNDITGKGGPEIELPSADLDSRGLGLFFLNEFQFTPRDTAAILGAHSLGELSPANSGFSGQWVRRNEILDNVYYAEIVGAGDTLDDQLAAPNWTVEQVLNNAPIPDRFQWRRGGAGSTDERVFLNVDIALVRDFENHIDTTTGEVSCTFRANRNNSCPHATQFFEHSVEFRNDNAAFLLAFHDTFMRVLHQNTDRQDARTTCSSPPCQLV</sequence>
<dbReference type="PROSITE" id="PS50873">
    <property type="entry name" value="PEROXIDASE_4"/>
    <property type="match status" value="1"/>
</dbReference>
<dbReference type="Gene3D" id="1.10.420.10">
    <property type="entry name" value="Peroxidase, domain 2"/>
    <property type="match status" value="1"/>
</dbReference>
<dbReference type="Pfam" id="PF00141">
    <property type="entry name" value="peroxidase"/>
    <property type="match status" value="1"/>
</dbReference>
<evidence type="ECO:0000313" key="5">
    <source>
        <dbReference type="Proteomes" id="UP001054902"/>
    </source>
</evidence>
<dbReference type="EMBL" id="BLLK01000047">
    <property type="protein sequence ID" value="GFH54879.1"/>
    <property type="molecule type" value="Genomic_DNA"/>
</dbReference>
<name>A0AAD3CZL1_9STRA</name>
<organism evidence="4 5">
    <name type="scientific">Chaetoceros tenuissimus</name>
    <dbReference type="NCBI Taxonomy" id="426638"/>
    <lineage>
        <taxon>Eukaryota</taxon>
        <taxon>Sar</taxon>
        <taxon>Stramenopiles</taxon>
        <taxon>Ochrophyta</taxon>
        <taxon>Bacillariophyta</taxon>
        <taxon>Coscinodiscophyceae</taxon>
        <taxon>Chaetocerotophycidae</taxon>
        <taxon>Chaetocerotales</taxon>
        <taxon>Chaetocerotaceae</taxon>
        <taxon>Chaetoceros</taxon>
    </lineage>
</organism>
<dbReference type="InterPro" id="IPR019793">
    <property type="entry name" value="Peroxidases_heam-ligand_BS"/>
</dbReference>
<dbReference type="PROSITE" id="PS00435">
    <property type="entry name" value="PEROXIDASE_1"/>
    <property type="match status" value="1"/>
</dbReference>
<dbReference type="InterPro" id="IPR002016">
    <property type="entry name" value="Haem_peroxidase"/>
</dbReference>
<dbReference type="GO" id="GO:0000302">
    <property type="term" value="P:response to reactive oxygen species"/>
    <property type="evidence" value="ECO:0007669"/>
    <property type="project" value="TreeGrafter"/>
</dbReference>
<feature type="domain" description="Plant heme peroxidase family profile" evidence="3">
    <location>
        <begin position="266"/>
        <end position="555"/>
    </location>
</feature>
<dbReference type="AlphaFoldDB" id="A0AAD3CZL1"/>
<comment type="similarity">
    <text evidence="2">Belongs to the peroxidase family.</text>
</comment>
<keyword evidence="1" id="KW-0560">Oxidoreductase</keyword>
<dbReference type="Proteomes" id="UP001054902">
    <property type="component" value="Unassembled WGS sequence"/>
</dbReference>
<gene>
    <name evidence="4" type="ORF">CTEN210_11355</name>
</gene>
<dbReference type="GO" id="GO:0020037">
    <property type="term" value="F:heme binding"/>
    <property type="evidence" value="ECO:0007669"/>
    <property type="project" value="InterPro"/>
</dbReference>
<evidence type="ECO:0000259" key="3">
    <source>
        <dbReference type="PROSITE" id="PS50873"/>
    </source>
</evidence>
<protein>
    <recommendedName>
        <fullName evidence="3">Plant heme peroxidase family profile domain-containing protein</fullName>
    </recommendedName>
</protein>
<dbReference type="InterPro" id="IPR010255">
    <property type="entry name" value="Haem_peroxidase_sf"/>
</dbReference>
<accession>A0AAD3CZL1</accession>